<protein>
    <submittedName>
        <fullName evidence="9">Putative peptidoglycan lipid II flippase</fullName>
    </submittedName>
</protein>
<sequence>MRKRPLVASIAGGALTMTLATLVVRILGLIRWGTQAGQVGSVGVAEAYAAANLVPNVLFEVVAGGALAGALVPLLTAHIVAGAMRKFDATISAILTWTVCLLAALGVLLAVGAPWIVQLIPRVSDPDLYALTVLFLRVFSVQLPLYGVSIVLTGALQAKKLFAWPAMAPGLSSLVVIATYVLFGHMAGGTQGNVGVVPHAAVQVLAWGTTAGVAALSLPLLIPVRAAGISLRPRWRLSATDRRRLAKFAAAGLAGLLFQQCAVVVTMVVLNAAGIAGAYPTWQYAQAVIMVVYGVLIVPVATAAFPALSRSWAGKDRDEFALAGAAGLRMIAAIAVVGATTMVAAAEPVQAFFGFTRGGVAGMSQAVAWSGISLVPLALNFYLGRVLLAAHRTRASGIGTASGWAAAGCLVVVAGVVGGAEGASAGGAADVLTRVAMATAAGQVVGAIVLGGMVRRLLGSPMFAGSWRGILTVVAVTGTLAALARLCGPSAASLSITSGLMWSALYASVIGVAAAAVIALWCRDDVKVLLRSEPEGHDGP</sequence>
<feature type="transmembrane region" description="Helical" evidence="8">
    <location>
        <begin position="61"/>
        <end position="81"/>
    </location>
</feature>
<dbReference type="AlphaFoldDB" id="A0A542SLP4"/>
<dbReference type="Pfam" id="PF03023">
    <property type="entry name" value="MurJ"/>
    <property type="match status" value="1"/>
</dbReference>
<feature type="transmembrane region" description="Helical" evidence="8">
    <location>
        <begin position="431"/>
        <end position="454"/>
    </location>
</feature>
<feature type="transmembrane region" description="Helical" evidence="8">
    <location>
        <begin position="93"/>
        <end position="116"/>
    </location>
</feature>
<feature type="transmembrane region" description="Helical" evidence="8">
    <location>
        <begin position="284"/>
        <end position="308"/>
    </location>
</feature>
<dbReference type="GO" id="GO:0005886">
    <property type="term" value="C:plasma membrane"/>
    <property type="evidence" value="ECO:0007669"/>
    <property type="project" value="UniProtKB-SubCell"/>
</dbReference>
<feature type="transmembrane region" description="Helical" evidence="8">
    <location>
        <begin position="320"/>
        <end position="346"/>
    </location>
</feature>
<evidence type="ECO:0000256" key="8">
    <source>
        <dbReference type="SAM" id="Phobius"/>
    </source>
</evidence>
<accession>A0A542SLP4</accession>
<evidence type="ECO:0000256" key="2">
    <source>
        <dbReference type="ARBA" id="ARBA00022475"/>
    </source>
</evidence>
<keyword evidence="6 8" id="KW-1133">Transmembrane helix</keyword>
<dbReference type="GO" id="GO:0015648">
    <property type="term" value="F:lipid-linked peptidoglycan transporter activity"/>
    <property type="evidence" value="ECO:0007669"/>
    <property type="project" value="TreeGrafter"/>
</dbReference>
<feature type="transmembrane region" description="Helical" evidence="8">
    <location>
        <begin position="466"/>
        <end position="484"/>
    </location>
</feature>
<keyword evidence="4" id="KW-0133">Cell shape</keyword>
<feature type="transmembrane region" description="Helical" evidence="8">
    <location>
        <begin position="204"/>
        <end position="224"/>
    </location>
</feature>
<keyword evidence="3 8" id="KW-0812">Transmembrane</keyword>
<keyword evidence="10" id="KW-1185">Reference proteome</keyword>
<name>A0A542SLP4_9MICO</name>
<dbReference type="InterPro" id="IPR004268">
    <property type="entry name" value="MurJ"/>
</dbReference>
<dbReference type="GO" id="GO:0034204">
    <property type="term" value="P:lipid translocation"/>
    <property type="evidence" value="ECO:0007669"/>
    <property type="project" value="TreeGrafter"/>
</dbReference>
<keyword evidence="2" id="KW-1003">Cell membrane</keyword>
<feature type="transmembrane region" description="Helical" evidence="8">
    <location>
        <begin position="366"/>
        <end position="383"/>
    </location>
</feature>
<dbReference type="Proteomes" id="UP000316181">
    <property type="component" value="Unassembled WGS sequence"/>
</dbReference>
<dbReference type="GO" id="GO:0009252">
    <property type="term" value="P:peptidoglycan biosynthetic process"/>
    <property type="evidence" value="ECO:0007669"/>
    <property type="project" value="UniProtKB-KW"/>
</dbReference>
<keyword evidence="7 8" id="KW-0472">Membrane</keyword>
<dbReference type="RefSeq" id="WP_170207811.1">
    <property type="nucleotide sequence ID" value="NZ_BAAATB010000001.1"/>
</dbReference>
<evidence type="ECO:0000256" key="7">
    <source>
        <dbReference type="ARBA" id="ARBA00023136"/>
    </source>
</evidence>
<dbReference type="InterPro" id="IPR051050">
    <property type="entry name" value="Lipid_II_flippase_MurJ/MviN"/>
</dbReference>
<feature type="transmembrane region" description="Helical" evidence="8">
    <location>
        <begin position="504"/>
        <end position="522"/>
    </location>
</feature>
<evidence type="ECO:0000313" key="9">
    <source>
        <dbReference type="EMBL" id="TQK75549.1"/>
    </source>
</evidence>
<feature type="transmembrane region" description="Helical" evidence="8">
    <location>
        <begin position="128"/>
        <end position="149"/>
    </location>
</feature>
<dbReference type="PANTHER" id="PTHR47019">
    <property type="entry name" value="LIPID II FLIPPASE MURJ"/>
    <property type="match status" value="1"/>
</dbReference>
<organism evidence="9 10">
    <name type="scientific">Rarobacter incanus</name>
    <dbReference type="NCBI Taxonomy" id="153494"/>
    <lineage>
        <taxon>Bacteria</taxon>
        <taxon>Bacillati</taxon>
        <taxon>Actinomycetota</taxon>
        <taxon>Actinomycetes</taxon>
        <taxon>Micrococcales</taxon>
        <taxon>Rarobacteraceae</taxon>
        <taxon>Rarobacter</taxon>
    </lineage>
</organism>
<evidence type="ECO:0000256" key="5">
    <source>
        <dbReference type="ARBA" id="ARBA00022984"/>
    </source>
</evidence>
<dbReference type="EMBL" id="VFNV01000001">
    <property type="protein sequence ID" value="TQK75549.1"/>
    <property type="molecule type" value="Genomic_DNA"/>
</dbReference>
<evidence type="ECO:0000256" key="1">
    <source>
        <dbReference type="ARBA" id="ARBA00004651"/>
    </source>
</evidence>
<comment type="subcellular location">
    <subcellularLocation>
        <location evidence="1">Cell membrane</location>
        <topology evidence="1">Multi-pass membrane protein</topology>
    </subcellularLocation>
</comment>
<evidence type="ECO:0000313" key="10">
    <source>
        <dbReference type="Proteomes" id="UP000316181"/>
    </source>
</evidence>
<proteinExistence type="predicted"/>
<comment type="caution">
    <text evidence="9">The sequence shown here is derived from an EMBL/GenBank/DDBJ whole genome shotgun (WGS) entry which is preliminary data.</text>
</comment>
<gene>
    <name evidence="9" type="ORF">FB389_0179</name>
</gene>
<keyword evidence="5" id="KW-0573">Peptidoglycan synthesis</keyword>
<feature type="transmembrane region" description="Helical" evidence="8">
    <location>
        <begin position="395"/>
        <end position="419"/>
    </location>
</feature>
<evidence type="ECO:0000256" key="3">
    <source>
        <dbReference type="ARBA" id="ARBA00022692"/>
    </source>
</evidence>
<evidence type="ECO:0000256" key="4">
    <source>
        <dbReference type="ARBA" id="ARBA00022960"/>
    </source>
</evidence>
<evidence type="ECO:0000256" key="6">
    <source>
        <dbReference type="ARBA" id="ARBA00022989"/>
    </source>
</evidence>
<dbReference type="PRINTS" id="PR01806">
    <property type="entry name" value="VIRFACTRMVIN"/>
</dbReference>
<reference evidence="9 10" key="1">
    <citation type="submission" date="2019-06" db="EMBL/GenBank/DDBJ databases">
        <title>Sequencing the genomes of 1000 actinobacteria strains.</title>
        <authorList>
            <person name="Klenk H.-P."/>
        </authorList>
    </citation>
    <scope>NUCLEOTIDE SEQUENCE [LARGE SCALE GENOMIC DNA]</scope>
    <source>
        <strain evidence="9 10">DSM 10596</strain>
    </source>
</reference>
<feature type="transmembrane region" description="Helical" evidence="8">
    <location>
        <begin position="161"/>
        <end position="184"/>
    </location>
</feature>
<feature type="transmembrane region" description="Helical" evidence="8">
    <location>
        <begin position="245"/>
        <end position="278"/>
    </location>
</feature>
<dbReference type="GO" id="GO:0008360">
    <property type="term" value="P:regulation of cell shape"/>
    <property type="evidence" value="ECO:0007669"/>
    <property type="project" value="UniProtKB-KW"/>
</dbReference>
<dbReference type="PANTHER" id="PTHR47019:SF1">
    <property type="entry name" value="LIPID II FLIPPASE MURJ"/>
    <property type="match status" value="1"/>
</dbReference>